<protein>
    <submittedName>
        <fullName evidence="1">DUF4365 domain-containing protein</fullName>
    </submittedName>
</protein>
<comment type="caution">
    <text evidence="1">The sequence shown here is derived from an EMBL/GenBank/DDBJ whole genome shotgun (WGS) entry which is preliminary data.</text>
</comment>
<sequence length="181" mass="20961">MKNYIRYTIFSRHHINNYDQLWYKLNAVPTQNEIGELGESIFQVAISRDYIFYPVMLGEKWPSSDFYVELRDGTDTMFFIVQVKSTIQGVDKYGFLPAQATLPKLRELNKYCCPTYVAAVDINKEEVYMVAVNGTVSARISKFPTTFKLDAANRQKLYKDVETFWKGSGIKAYKNSFTHSI</sequence>
<name>A0A4Q5LPL4_9SPHI</name>
<evidence type="ECO:0000313" key="1">
    <source>
        <dbReference type="EMBL" id="RYU91344.1"/>
    </source>
</evidence>
<dbReference type="EMBL" id="SEWG01000002">
    <property type="protein sequence ID" value="RYU91344.1"/>
    <property type="molecule type" value="Genomic_DNA"/>
</dbReference>
<dbReference type="RefSeq" id="WP_129875603.1">
    <property type="nucleotide sequence ID" value="NZ_SEWG01000002.1"/>
</dbReference>
<gene>
    <name evidence="1" type="ORF">EWM62_05230</name>
</gene>
<dbReference type="Proteomes" id="UP000293331">
    <property type="component" value="Unassembled WGS sequence"/>
</dbReference>
<evidence type="ECO:0000313" key="2">
    <source>
        <dbReference type="Proteomes" id="UP000293331"/>
    </source>
</evidence>
<dbReference type="OrthoDB" id="1492352at2"/>
<proteinExistence type="predicted"/>
<keyword evidence="2" id="KW-1185">Reference proteome</keyword>
<dbReference type="AlphaFoldDB" id="A0A4Q5LPL4"/>
<organism evidence="1 2">
    <name type="scientific">Mucilaginibacter terrigena</name>
    <dbReference type="NCBI Taxonomy" id="2492395"/>
    <lineage>
        <taxon>Bacteria</taxon>
        <taxon>Pseudomonadati</taxon>
        <taxon>Bacteroidota</taxon>
        <taxon>Sphingobacteriia</taxon>
        <taxon>Sphingobacteriales</taxon>
        <taxon>Sphingobacteriaceae</taxon>
        <taxon>Mucilaginibacter</taxon>
    </lineage>
</organism>
<accession>A0A4Q5LPL4</accession>
<reference evidence="1 2" key="1">
    <citation type="submission" date="2019-02" db="EMBL/GenBank/DDBJ databases">
        <title>Bacterial novel species Mucilaginibacter sp. 17JY9-4 isolated from soil.</title>
        <authorList>
            <person name="Jung H.-Y."/>
        </authorList>
    </citation>
    <scope>NUCLEOTIDE SEQUENCE [LARGE SCALE GENOMIC DNA]</scope>
    <source>
        <strain evidence="1 2">17JY9-4</strain>
    </source>
</reference>